<proteinExistence type="predicted"/>
<dbReference type="EMBL" id="PGGS01000002">
    <property type="protein sequence ID" value="PNH12906.1"/>
    <property type="molecule type" value="Genomic_DNA"/>
</dbReference>
<feature type="domain" description="Dynamin N-terminal" evidence="1">
    <location>
        <begin position="66"/>
        <end position="130"/>
    </location>
</feature>
<keyword evidence="3" id="KW-1185">Reference proteome</keyword>
<evidence type="ECO:0000259" key="1">
    <source>
        <dbReference type="Pfam" id="PF00350"/>
    </source>
</evidence>
<sequence length="154" mass="16876">MGVKRSNGKTATEEIVSGATERVLKTISGLYEDGLGTGPGFIGLKAIAESPLLGLQMRKPRKKISVMIVGNHSAGKSSFINWYIGETVQKTGVAIETRGFTFVTSGRKRETLQGDATVRFYDHLSEFGKFPGVMSNLFTGLYKEYFKTLSSMEH</sequence>
<dbReference type="InterPro" id="IPR045063">
    <property type="entry name" value="Dynamin_N"/>
</dbReference>
<gene>
    <name evidence="2" type="ORF">TSOC_000097</name>
</gene>
<protein>
    <recommendedName>
        <fullName evidence="1">Dynamin N-terminal domain-containing protein</fullName>
    </recommendedName>
</protein>
<dbReference type="OrthoDB" id="1716625at2759"/>
<comment type="caution">
    <text evidence="2">The sequence shown here is derived from an EMBL/GenBank/DDBJ whole genome shotgun (WGS) entry which is preliminary data.</text>
</comment>
<dbReference type="SUPFAM" id="SSF52540">
    <property type="entry name" value="P-loop containing nucleoside triphosphate hydrolases"/>
    <property type="match status" value="1"/>
</dbReference>
<evidence type="ECO:0000313" key="2">
    <source>
        <dbReference type="EMBL" id="PNH12906.1"/>
    </source>
</evidence>
<organism evidence="2 3">
    <name type="scientific">Tetrabaena socialis</name>
    <dbReference type="NCBI Taxonomy" id="47790"/>
    <lineage>
        <taxon>Eukaryota</taxon>
        <taxon>Viridiplantae</taxon>
        <taxon>Chlorophyta</taxon>
        <taxon>core chlorophytes</taxon>
        <taxon>Chlorophyceae</taxon>
        <taxon>CS clade</taxon>
        <taxon>Chlamydomonadales</taxon>
        <taxon>Tetrabaenaceae</taxon>
        <taxon>Tetrabaena</taxon>
    </lineage>
</organism>
<dbReference type="InterPro" id="IPR027417">
    <property type="entry name" value="P-loop_NTPase"/>
</dbReference>
<accession>A0A2J8AK56</accession>
<dbReference type="Gene3D" id="3.40.50.300">
    <property type="entry name" value="P-loop containing nucleotide triphosphate hydrolases"/>
    <property type="match status" value="1"/>
</dbReference>
<dbReference type="Pfam" id="PF00350">
    <property type="entry name" value="Dynamin_N"/>
    <property type="match status" value="1"/>
</dbReference>
<evidence type="ECO:0000313" key="3">
    <source>
        <dbReference type="Proteomes" id="UP000236333"/>
    </source>
</evidence>
<reference evidence="2 3" key="1">
    <citation type="journal article" date="2017" name="Mol. Biol. Evol.">
        <title>The 4-celled Tetrabaena socialis nuclear genome reveals the essential components for genetic control of cell number at the origin of multicellularity in the volvocine lineage.</title>
        <authorList>
            <person name="Featherston J."/>
            <person name="Arakaki Y."/>
            <person name="Hanschen E.R."/>
            <person name="Ferris P.J."/>
            <person name="Michod R.E."/>
            <person name="Olson B.J.S.C."/>
            <person name="Nozaki H."/>
            <person name="Durand P.M."/>
        </authorList>
    </citation>
    <scope>NUCLEOTIDE SEQUENCE [LARGE SCALE GENOMIC DNA]</scope>
    <source>
        <strain evidence="2 3">NIES-571</strain>
    </source>
</reference>
<dbReference type="Proteomes" id="UP000236333">
    <property type="component" value="Unassembled WGS sequence"/>
</dbReference>
<dbReference type="AlphaFoldDB" id="A0A2J8AK56"/>
<name>A0A2J8AK56_9CHLO</name>